<dbReference type="Proteomes" id="UP000247602">
    <property type="component" value="Unassembled WGS sequence"/>
</dbReference>
<dbReference type="EMBL" id="QKNV01000217">
    <property type="protein sequence ID" value="PZA20148.1"/>
    <property type="molecule type" value="Genomic_DNA"/>
</dbReference>
<comment type="caution">
    <text evidence="2">The sequence shown here is derived from an EMBL/GenBank/DDBJ whole genome shotgun (WGS) entry which is preliminary data.</text>
</comment>
<protein>
    <submittedName>
        <fullName evidence="2">Uncharacterized protein</fullName>
    </submittedName>
</protein>
<keyword evidence="3" id="KW-1185">Reference proteome</keyword>
<organism evidence="2 3">
    <name type="scientific">Modestobacter versicolor</name>
    <dbReference type="NCBI Taxonomy" id="429133"/>
    <lineage>
        <taxon>Bacteria</taxon>
        <taxon>Bacillati</taxon>
        <taxon>Actinomycetota</taxon>
        <taxon>Actinomycetes</taxon>
        <taxon>Geodermatophilales</taxon>
        <taxon>Geodermatophilaceae</taxon>
        <taxon>Modestobacter</taxon>
    </lineage>
</organism>
<proteinExistence type="predicted"/>
<dbReference type="OrthoDB" id="5193044at2"/>
<reference evidence="2 3" key="1">
    <citation type="submission" date="2018-06" db="EMBL/GenBank/DDBJ databases">
        <title>Draft genome sequence of Modestobacter versicolor CP153-2.</title>
        <authorList>
            <person name="Gundlapally S.R."/>
        </authorList>
    </citation>
    <scope>NUCLEOTIDE SEQUENCE [LARGE SCALE GENOMIC DNA]</scope>
    <source>
        <strain evidence="2 3">CP153-2</strain>
    </source>
</reference>
<feature type="compositionally biased region" description="Low complexity" evidence="1">
    <location>
        <begin position="15"/>
        <end position="26"/>
    </location>
</feature>
<sequence>MSMSAPFDPVQPTQDDGIPAADAGTGAPPPAEGFGVGGEEPDRPEETGEGSGGAPDADPPFRTPDPTQVGPEPTGDPVDPAIATSTPDPGQTGRDQR</sequence>
<feature type="region of interest" description="Disordered" evidence="1">
    <location>
        <begin position="1"/>
        <end position="97"/>
    </location>
</feature>
<name>A0A323VJH7_9ACTN</name>
<evidence type="ECO:0000256" key="1">
    <source>
        <dbReference type="SAM" id="MobiDB-lite"/>
    </source>
</evidence>
<accession>A0A323VJH7</accession>
<gene>
    <name evidence="2" type="ORF">DMO24_16955</name>
</gene>
<evidence type="ECO:0000313" key="2">
    <source>
        <dbReference type="EMBL" id="PZA20148.1"/>
    </source>
</evidence>
<evidence type="ECO:0000313" key="3">
    <source>
        <dbReference type="Proteomes" id="UP000247602"/>
    </source>
</evidence>
<dbReference type="AlphaFoldDB" id="A0A323VJH7"/>